<dbReference type="eggNOG" id="arCOG05677">
    <property type="taxonomic scope" value="Archaea"/>
</dbReference>
<evidence type="ECO:0000313" key="2">
    <source>
        <dbReference type="Proteomes" id="UP000005867"/>
    </source>
</evidence>
<dbReference type="AlphaFoldDB" id="G7VEN5"/>
<gene>
    <name evidence="1" type="ORF">P186_1426</name>
</gene>
<reference evidence="1 2" key="1">
    <citation type="journal article" date="2012" name="J. Bacteriol.">
        <title>Complete genome sequence of strain 1860, a crenarchaeon of the genus pyrobaculum able to grow with various electron acceptors.</title>
        <authorList>
            <person name="Mardanov A.V."/>
            <person name="Gumerov V.M."/>
            <person name="Slobodkina G.B."/>
            <person name="Beletsky A.V."/>
            <person name="Bonch-Osmolovskaya E.A."/>
            <person name="Ravin N.V."/>
            <person name="Skryabin K.G."/>
        </authorList>
    </citation>
    <scope>NUCLEOTIDE SEQUENCE [LARGE SCALE GENOMIC DNA]</scope>
    <source>
        <strain evidence="1 2">1860</strain>
    </source>
</reference>
<dbReference type="EMBL" id="CP003098">
    <property type="protein sequence ID" value="AET32851.1"/>
    <property type="molecule type" value="Genomic_DNA"/>
</dbReference>
<evidence type="ECO:0000313" key="1">
    <source>
        <dbReference type="EMBL" id="AET32851.1"/>
    </source>
</evidence>
<dbReference type="InterPro" id="IPR027417">
    <property type="entry name" value="P-loop_NTPase"/>
</dbReference>
<dbReference type="SUPFAM" id="SSF52540">
    <property type="entry name" value="P-loop containing nucleoside triphosphate hydrolases"/>
    <property type="match status" value="2"/>
</dbReference>
<dbReference type="RefSeq" id="WP_014288677.1">
    <property type="nucleotide sequence ID" value="NC_016645.1"/>
</dbReference>
<proteinExistence type="predicted"/>
<accession>G7VEN5</accession>
<protein>
    <submittedName>
        <fullName evidence="1">Tetratricopeptide TPR_2 repeat protein</fullName>
    </submittedName>
</protein>
<name>G7VEN5_9CREN</name>
<dbReference type="OrthoDB" id="28826at2157"/>
<dbReference type="GeneID" id="11595685"/>
<sequence>MSTSLLGIAKEGEDFFVINITENYKARLVRWFGDLENRIAASLKAGNSVALVGPHGTGKSVLARYIAARFVGEYYAVIDLGVDVVTFDSLLEMLHEVPNALGFYDPLGISFYDNPLVPRGELATQWIHRCRYVVDRAMYLNTRDIPTLLVLPRDVLHFSPCRDLVEKSMRVLDIAEYLKHVELRRALEEVFLSHSSALGCRKADARPYVDYILRRHGDLSGVYALAAYGGRLYARQRCAPYQPEALYRKAIEELSKVYYGLYRELFFPTCREARALAVPLMLSLENEHLPVEVAYPLANVDHIARRLSILGKMGPAADALLREEILEELRDLYSPREEVIHAVRWSVAPKESVVREALKQAAGADPCMTPTGNPVQKLRTVYRGLLVLHPDLILQIARAIASIALGTGEHCRGEAGPYLCYNGATPRVVIEAIGTDPGRRITLELPAIQTVRCDDEDTDILAKLALTDARRVPAACLEKFVDLFYTHAPRRKDGVEIFYKLYRDYIEVAAERGTPHTLRKLAMAHLLGTPPRDSIPILARIVDTALEFGDYKTAEAAIAAAAALDPEAAARLVPNCDCPYLRISALYHVAKKMAEVGRSQEALNLLNLALDELERRDPRYEYTPQFTRQIELLYKQASLETLL</sequence>
<dbReference type="Proteomes" id="UP000005867">
    <property type="component" value="Chromosome"/>
</dbReference>
<dbReference type="Gene3D" id="3.40.50.300">
    <property type="entry name" value="P-loop containing nucleotide triphosphate hydrolases"/>
    <property type="match status" value="1"/>
</dbReference>
<dbReference type="HOGENOM" id="CLU_428044_0_0_2"/>
<organism evidence="1 2">
    <name type="scientific">Pyrobaculum ferrireducens</name>
    <dbReference type="NCBI Taxonomy" id="1104324"/>
    <lineage>
        <taxon>Archaea</taxon>
        <taxon>Thermoproteota</taxon>
        <taxon>Thermoprotei</taxon>
        <taxon>Thermoproteales</taxon>
        <taxon>Thermoproteaceae</taxon>
        <taxon>Pyrobaculum</taxon>
    </lineage>
</organism>
<dbReference type="KEGG" id="pyr:P186_1426"/>
<dbReference type="BioCyc" id="PSP1104324:GJSN-1401-MONOMER"/>
<keyword evidence="2" id="KW-1185">Reference proteome</keyword>